<protein>
    <submittedName>
        <fullName evidence="3">PilT/PilU family type 4a pilus ATPase</fullName>
    </submittedName>
</protein>
<dbReference type="RefSeq" id="WP_352886550.1">
    <property type="nucleotide sequence ID" value="NZ_JBEPIJ010000001.1"/>
</dbReference>
<dbReference type="CDD" id="cd01131">
    <property type="entry name" value="PilT"/>
    <property type="match status" value="1"/>
</dbReference>
<evidence type="ECO:0000313" key="4">
    <source>
        <dbReference type="Proteomes" id="UP001465331"/>
    </source>
</evidence>
<proteinExistence type="inferred from homology"/>
<keyword evidence="4" id="KW-1185">Reference proteome</keyword>
<dbReference type="Gene3D" id="3.30.450.90">
    <property type="match status" value="1"/>
</dbReference>
<dbReference type="Proteomes" id="UP001465331">
    <property type="component" value="Unassembled WGS sequence"/>
</dbReference>
<dbReference type="Pfam" id="PF00437">
    <property type="entry name" value="T2SSE"/>
    <property type="match status" value="1"/>
</dbReference>
<evidence type="ECO:0000256" key="1">
    <source>
        <dbReference type="ARBA" id="ARBA00006611"/>
    </source>
</evidence>
<organism evidence="3 4">
    <name type="scientific">Sinimarinibacterium thermocellulolyticum</name>
    <dbReference type="NCBI Taxonomy" id="3170016"/>
    <lineage>
        <taxon>Bacteria</taxon>
        <taxon>Pseudomonadati</taxon>
        <taxon>Pseudomonadota</taxon>
        <taxon>Gammaproteobacteria</taxon>
        <taxon>Nevskiales</taxon>
        <taxon>Nevskiaceae</taxon>
        <taxon>Sinimarinibacterium</taxon>
    </lineage>
</organism>
<name>A0ABV2A6Q8_9GAMM</name>
<dbReference type="Gene3D" id="3.40.50.300">
    <property type="entry name" value="P-loop containing nucleotide triphosphate hydrolases"/>
    <property type="match status" value="1"/>
</dbReference>
<accession>A0ABV2A6Q8</accession>
<comment type="caution">
    <text evidence="3">The sequence shown here is derived from an EMBL/GenBank/DDBJ whole genome shotgun (WGS) entry which is preliminary data.</text>
</comment>
<dbReference type="InterPro" id="IPR027417">
    <property type="entry name" value="P-loop_NTPase"/>
</dbReference>
<dbReference type="SUPFAM" id="SSF52540">
    <property type="entry name" value="P-loop containing nucleoside triphosphate hydrolases"/>
    <property type="match status" value="1"/>
</dbReference>
<evidence type="ECO:0000259" key="2">
    <source>
        <dbReference type="Pfam" id="PF00437"/>
    </source>
</evidence>
<reference evidence="3 4" key="1">
    <citation type="submission" date="2024-06" db="EMBL/GenBank/DDBJ databases">
        <authorList>
            <person name="Li Z."/>
            <person name="Jiang Y."/>
        </authorList>
    </citation>
    <scope>NUCLEOTIDE SEQUENCE [LARGE SCALE GENOMIC DNA]</scope>
    <source>
        <strain evidence="3 4">HSW-8</strain>
    </source>
</reference>
<sequence>MLKILPYLKLCVEKNGSDLFFTANAPAQIKIEGELMPIGKNVLTREFIKELALSILSDEQQKHLQEHLEIDLATEAGGLGRFRVNIFHQRGSIGMVLRYVRAQVPRLDDLGGMPPVLKDLILHKRGLILMVGATGAGKTTTLAAMINHRNETQTGHILTIEDPIEFIHPNKRSIVNQREVGQDTVSYERALKSALREAPDVILVGEVRTRETMDACIQLANTGHLAISTLHANNAYQAMQRIVNLYPEAMREQLYMDLSLTLRAIISQRLVRRKDGKRCAAMEVMINTPYVQELILSRRIDELREAMNQSSDKGMLTFDSSLYGLYRSGMITLEEALSNADSRTNLEAKINFGG</sequence>
<gene>
    <name evidence="3" type="ORF">ABSH63_00950</name>
</gene>
<comment type="similarity">
    <text evidence="1">Belongs to the GSP E family.</text>
</comment>
<dbReference type="InterPro" id="IPR006321">
    <property type="entry name" value="PilT/PilU"/>
</dbReference>
<dbReference type="NCBIfam" id="TIGR01420">
    <property type="entry name" value="pilT_fam"/>
    <property type="match status" value="1"/>
</dbReference>
<dbReference type="InterPro" id="IPR050921">
    <property type="entry name" value="T4SS_GSP_E_ATPase"/>
</dbReference>
<dbReference type="PANTHER" id="PTHR30486">
    <property type="entry name" value="TWITCHING MOTILITY PROTEIN PILT"/>
    <property type="match status" value="1"/>
</dbReference>
<evidence type="ECO:0000313" key="3">
    <source>
        <dbReference type="EMBL" id="MES0872581.1"/>
    </source>
</evidence>
<dbReference type="EMBL" id="JBEPIJ010000001">
    <property type="protein sequence ID" value="MES0872581.1"/>
    <property type="molecule type" value="Genomic_DNA"/>
</dbReference>
<dbReference type="InterPro" id="IPR001482">
    <property type="entry name" value="T2SS/T4SS_dom"/>
</dbReference>
<dbReference type="PANTHER" id="PTHR30486:SF12">
    <property type="entry name" value="TYPE IV PILUS ATPASE PILU"/>
    <property type="match status" value="1"/>
</dbReference>
<feature type="domain" description="Bacterial type II secretion system protein E" evidence="2">
    <location>
        <begin position="48"/>
        <end position="281"/>
    </location>
</feature>